<feature type="domain" description="AB hydrolase-1" evidence="1">
    <location>
        <begin position="2"/>
        <end position="118"/>
    </location>
</feature>
<dbReference type="Pfam" id="PF00561">
    <property type="entry name" value="Abhydrolase_1"/>
    <property type="match status" value="1"/>
</dbReference>
<name>X6NC89_RETFI</name>
<dbReference type="AlphaFoldDB" id="X6NC89"/>
<comment type="caution">
    <text evidence="2">The sequence shown here is derived from an EMBL/GenBank/DDBJ whole genome shotgun (WGS) entry which is preliminary data.</text>
</comment>
<keyword evidence="2" id="KW-0378">Hydrolase</keyword>
<dbReference type="PANTHER" id="PTHR43433:SF5">
    <property type="entry name" value="AB HYDROLASE-1 DOMAIN-CONTAINING PROTEIN"/>
    <property type="match status" value="1"/>
</dbReference>
<evidence type="ECO:0000313" key="2">
    <source>
        <dbReference type="EMBL" id="ETO23518.1"/>
    </source>
</evidence>
<dbReference type="PANTHER" id="PTHR43433">
    <property type="entry name" value="HYDROLASE, ALPHA/BETA FOLD FAMILY PROTEIN"/>
    <property type="match status" value="1"/>
</dbReference>
<evidence type="ECO:0000259" key="1">
    <source>
        <dbReference type="Pfam" id="PF00561"/>
    </source>
</evidence>
<organism evidence="2 3">
    <name type="scientific">Reticulomyxa filosa</name>
    <dbReference type="NCBI Taxonomy" id="46433"/>
    <lineage>
        <taxon>Eukaryota</taxon>
        <taxon>Sar</taxon>
        <taxon>Rhizaria</taxon>
        <taxon>Retaria</taxon>
        <taxon>Foraminifera</taxon>
        <taxon>Monothalamids</taxon>
        <taxon>Reticulomyxidae</taxon>
        <taxon>Reticulomyxa</taxon>
    </lineage>
</organism>
<dbReference type="Gene3D" id="3.40.50.1820">
    <property type="entry name" value="alpha/beta hydrolase"/>
    <property type="match status" value="1"/>
</dbReference>
<gene>
    <name evidence="2" type="ORF">RFI_13660</name>
</gene>
<keyword evidence="3" id="KW-1185">Reference proteome</keyword>
<dbReference type="EMBL" id="ASPP01009877">
    <property type="protein sequence ID" value="ETO23518.1"/>
    <property type="molecule type" value="Genomic_DNA"/>
</dbReference>
<dbReference type="Proteomes" id="UP000023152">
    <property type="component" value="Unassembled WGS sequence"/>
</dbReference>
<proteinExistence type="predicted"/>
<dbReference type="InterPro" id="IPR029058">
    <property type="entry name" value="AB_hydrolase_fold"/>
</dbReference>
<sequence>MIQGWTGVKEDWNHLPFQLLKEQNRAIITFDNRGIGQSQVKIAGKDTAAKPNENKGQPEFLLEDLCEDTHNLIAHVFKAKRCVHDKIDLLGFSMGGMIAQKFLLKYPLLIRKIILLGTAPGK</sequence>
<accession>X6NC89</accession>
<evidence type="ECO:0000313" key="3">
    <source>
        <dbReference type="Proteomes" id="UP000023152"/>
    </source>
</evidence>
<reference evidence="2 3" key="1">
    <citation type="journal article" date="2013" name="Curr. Biol.">
        <title>The Genome of the Foraminiferan Reticulomyxa filosa.</title>
        <authorList>
            <person name="Glockner G."/>
            <person name="Hulsmann N."/>
            <person name="Schleicher M."/>
            <person name="Noegel A.A."/>
            <person name="Eichinger L."/>
            <person name="Gallinger C."/>
            <person name="Pawlowski J."/>
            <person name="Sierra R."/>
            <person name="Euteneuer U."/>
            <person name="Pillet L."/>
            <person name="Moustafa A."/>
            <person name="Platzer M."/>
            <person name="Groth M."/>
            <person name="Szafranski K."/>
            <person name="Schliwa M."/>
        </authorList>
    </citation>
    <scope>NUCLEOTIDE SEQUENCE [LARGE SCALE GENOMIC DNA]</scope>
</reference>
<dbReference type="GO" id="GO:0016787">
    <property type="term" value="F:hydrolase activity"/>
    <property type="evidence" value="ECO:0007669"/>
    <property type="project" value="UniProtKB-KW"/>
</dbReference>
<protein>
    <submittedName>
        <fullName evidence="2">Alpha/beta hydrolase fold protein</fullName>
    </submittedName>
</protein>
<dbReference type="InterPro" id="IPR000073">
    <property type="entry name" value="AB_hydrolase_1"/>
</dbReference>
<dbReference type="OrthoDB" id="8119704at2759"/>
<dbReference type="SUPFAM" id="SSF53474">
    <property type="entry name" value="alpha/beta-Hydrolases"/>
    <property type="match status" value="1"/>
</dbReference>
<dbReference type="InterPro" id="IPR050471">
    <property type="entry name" value="AB_hydrolase"/>
</dbReference>